<reference evidence="1 2" key="1">
    <citation type="submission" date="2016-12" db="EMBL/GenBank/DDBJ databases">
        <authorList>
            <person name="Song W.-J."/>
            <person name="Kurnit D.M."/>
        </authorList>
    </citation>
    <scope>NUCLEOTIDE SEQUENCE [LARGE SCALE GENOMIC DNA]</scope>
    <source>
        <strain evidence="1 2">DSM 19599</strain>
    </source>
</reference>
<dbReference type="STRING" id="1123029.SAMN02745172_00803"/>
<evidence type="ECO:0000313" key="1">
    <source>
        <dbReference type="EMBL" id="SHO61529.1"/>
    </source>
</evidence>
<dbReference type="InterPro" id="IPR011335">
    <property type="entry name" value="Restrct_endonuc-II-like"/>
</dbReference>
<organism evidence="1 2">
    <name type="scientific">Pseudoxanthobacter soli DSM 19599</name>
    <dbReference type="NCBI Taxonomy" id="1123029"/>
    <lineage>
        <taxon>Bacteria</taxon>
        <taxon>Pseudomonadati</taxon>
        <taxon>Pseudomonadota</taxon>
        <taxon>Alphaproteobacteria</taxon>
        <taxon>Hyphomicrobiales</taxon>
        <taxon>Segnochrobactraceae</taxon>
        <taxon>Pseudoxanthobacter</taxon>
    </lineage>
</organism>
<dbReference type="AlphaFoldDB" id="A0A1M7Z9Q4"/>
<dbReference type="GO" id="GO:0009307">
    <property type="term" value="P:DNA restriction-modification system"/>
    <property type="evidence" value="ECO:0007669"/>
    <property type="project" value="InterPro"/>
</dbReference>
<dbReference type="GO" id="GO:0009036">
    <property type="term" value="F:type II site-specific deoxyribonuclease activity"/>
    <property type="evidence" value="ECO:0007669"/>
    <property type="project" value="InterPro"/>
</dbReference>
<dbReference type="InterPro" id="IPR015278">
    <property type="entry name" value="BglII-like"/>
</dbReference>
<protein>
    <submittedName>
        <fullName evidence="1">Restriction endonuclease BglII</fullName>
    </submittedName>
</protein>
<dbReference type="OrthoDB" id="1956808at2"/>
<dbReference type="Pfam" id="PF09195">
    <property type="entry name" value="Endonuc-BglII"/>
    <property type="match status" value="1"/>
</dbReference>
<keyword evidence="1" id="KW-0255">Endonuclease</keyword>
<dbReference type="SUPFAM" id="SSF52980">
    <property type="entry name" value="Restriction endonuclease-like"/>
    <property type="match status" value="1"/>
</dbReference>
<proteinExistence type="predicted"/>
<evidence type="ECO:0000313" key="2">
    <source>
        <dbReference type="Proteomes" id="UP000186406"/>
    </source>
</evidence>
<keyword evidence="1" id="KW-0378">Hydrolase</keyword>
<keyword evidence="2" id="KW-1185">Reference proteome</keyword>
<name>A0A1M7Z9Q4_9HYPH</name>
<accession>A0A1M7Z9Q4</accession>
<dbReference type="Proteomes" id="UP000186406">
    <property type="component" value="Unassembled WGS sequence"/>
</dbReference>
<gene>
    <name evidence="1" type="ORF">SAMN02745172_00803</name>
</gene>
<sequence length="279" mass="30265">MFESLAERGFQIAFLSHAKAILGVDFPDALAELEAALAGLSIPIAEIVGSGGGEAKGTRRLREALAASHWVKTKFTIEKRINGVPRESISHEVDHVRTFPDGRVVALEIEWNNKDPFFDRDLENFKRLHAEGAISVGIIVTRGASLQDELPTLVRRFAREQGLETLDQIRALGLNPTPRQSADIVRRASASGGSFVDAWASVFCADKYGAATTHWRKLEDRVKRGVGNPCPLLLIGLPAAIVSFDAPLAGDDPDQLSLTDLLPELDRTGAVARGEAERA</sequence>
<dbReference type="EMBL" id="FRXO01000001">
    <property type="protein sequence ID" value="SHO61529.1"/>
    <property type="molecule type" value="Genomic_DNA"/>
</dbReference>
<keyword evidence="1" id="KW-0540">Nuclease</keyword>